<accession>A0A6J5KR06</accession>
<evidence type="ECO:0000313" key="1">
    <source>
        <dbReference type="EMBL" id="CAB4123443.1"/>
    </source>
</evidence>
<protein>
    <submittedName>
        <fullName evidence="1">Uncharacterized protein</fullName>
    </submittedName>
</protein>
<gene>
    <name evidence="1" type="ORF">UFOVP43_24</name>
</gene>
<sequence>MTDEALKLALEALESGVKMESNRIAWIEYDSWLMKGAITAIKEALAQPDYRAVKTYHEGKPVYVAQPEQEPVAWVCYWGDKKDIDFEQIDVDALAVGTMLYTSPQQPQPEQNLNCKSVQARLATAWGYVKAKQEPSHIPLITDEEWEALNDI</sequence>
<dbReference type="EMBL" id="LR796171">
    <property type="protein sequence ID" value="CAB4123443.1"/>
    <property type="molecule type" value="Genomic_DNA"/>
</dbReference>
<name>A0A6J5KR06_9CAUD</name>
<organism evidence="1">
    <name type="scientific">uncultured Caudovirales phage</name>
    <dbReference type="NCBI Taxonomy" id="2100421"/>
    <lineage>
        <taxon>Viruses</taxon>
        <taxon>Duplodnaviria</taxon>
        <taxon>Heunggongvirae</taxon>
        <taxon>Uroviricota</taxon>
        <taxon>Caudoviricetes</taxon>
        <taxon>Peduoviridae</taxon>
        <taxon>Maltschvirus</taxon>
        <taxon>Maltschvirus maltsch</taxon>
    </lineage>
</organism>
<reference evidence="1" key="1">
    <citation type="submission" date="2020-04" db="EMBL/GenBank/DDBJ databases">
        <authorList>
            <person name="Chiriac C."/>
            <person name="Salcher M."/>
            <person name="Ghai R."/>
            <person name="Kavagutti S V."/>
        </authorList>
    </citation>
    <scope>NUCLEOTIDE SEQUENCE</scope>
</reference>
<proteinExistence type="predicted"/>